<dbReference type="NCBIfam" id="NF005853">
    <property type="entry name" value="PRK07774.1"/>
    <property type="match status" value="1"/>
</dbReference>
<dbReference type="Pfam" id="PF13561">
    <property type="entry name" value="adh_short_C2"/>
    <property type="match status" value="1"/>
</dbReference>
<dbReference type="Gene3D" id="3.40.50.720">
    <property type="entry name" value="NAD(P)-binding Rossmann-like Domain"/>
    <property type="match status" value="1"/>
</dbReference>
<comment type="catalytic activity">
    <reaction evidence="2">
        <text>2,5-dichlorocyclohexa-2,5-dien-1,4-diol + NAD(+) = 2,5-dichlorohydroquinone + NADH + H(+)</text>
        <dbReference type="Rhea" id="RHEA:15741"/>
        <dbReference type="ChEBI" id="CHEBI:15378"/>
        <dbReference type="ChEBI" id="CHEBI:27545"/>
        <dbReference type="ChEBI" id="CHEBI:28975"/>
        <dbReference type="ChEBI" id="CHEBI:57540"/>
        <dbReference type="ChEBI" id="CHEBI:57945"/>
    </reaction>
</comment>
<accession>A0A975K8F8</accession>
<gene>
    <name evidence="3" type="ORF">KFK14_04595</name>
</gene>
<dbReference type="InterPro" id="IPR036291">
    <property type="entry name" value="NAD(P)-bd_dom_sf"/>
</dbReference>
<evidence type="ECO:0000256" key="2">
    <source>
        <dbReference type="ARBA" id="ARBA00051383"/>
    </source>
</evidence>
<dbReference type="FunFam" id="3.40.50.720:FF:000084">
    <property type="entry name" value="Short-chain dehydrogenase reductase"/>
    <property type="match status" value="1"/>
</dbReference>
<dbReference type="PANTHER" id="PTHR42760:SF40">
    <property type="entry name" value="3-OXOACYL-[ACYL-CARRIER-PROTEIN] REDUCTASE, CHLOROPLASTIC"/>
    <property type="match status" value="1"/>
</dbReference>
<dbReference type="NCBIfam" id="NF005559">
    <property type="entry name" value="PRK07231.1"/>
    <property type="match status" value="1"/>
</dbReference>
<dbReference type="SUPFAM" id="SSF51735">
    <property type="entry name" value="NAD(P)-binding Rossmann-fold domains"/>
    <property type="match status" value="1"/>
</dbReference>
<reference evidence="3" key="1">
    <citation type="submission" date="2021-04" db="EMBL/GenBank/DDBJ databases">
        <title>Isolation of p-tert-butylphenol degrading bacteria Sphingobium phenoxybenzoativorans Tas13 from active sludge.</title>
        <authorList>
            <person name="Li Y."/>
        </authorList>
    </citation>
    <scope>NUCLEOTIDE SEQUENCE</scope>
    <source>
        <strain evidence="3">Tas13</strain>
    </source>
</reference>
<sequence length="250" mass="25968">MQFKNKVAVVTGAGGGIGEGYAMRLASEGAAVAIADIDEEGGERVAKAINAAGGNAIFYHCDVSSPSDATALAQAVEAHLGGADFLVNNASIFGKIEYIPLMDVDLDYYLKVQSVNMNGALIMTRAIAPLIERRGGGAIVNQTSTAAWVKNGGYYGVFKLAMNGLTTNLAMELGPRNIRVNAIAPGPVGTPAMLATVDPDMIEGIIQGGAVKRIGRVEDMADACVFLLSDQSSWISGQILAVDGGFIMRA</sequence>
<dbReference type="CDD" id="cd05233">
    <property type="entry name" value="SDR_c"/>
    <property type="match status" value="1"/>
</dbReference>
<dbReference type="PANTHER" id="PTHR42760">
    <property type="entry name" value="SHORT-CHAIN DEHYDROGENASES/REDUCTASES FAMILY MEMBER"/>
    <property type="match status" value="1"/>
</dbReference>
<organism evidence="3 4">
    <name type="scientific">Sphingobium phenoxybenzoativorans</name>
    <dbReference type="NCBI Taxonomy" id="1592790"/>
    <lineage>
        <taxon>Bacteria</taxon>
        <taxon>Pseudomonadati</taxon>
        <taxon>Pseudomonadota</taxon>
        <taxon>Alphaproteobacteria</taxon>
        <taxon>Sphingomonadales</taxon>
        <taxon>Sphingomonadaceae</taxon>
        <taxon>Sphingobium</taxon>
    </lineage>
</organism>
<proteinExistence type="inferred from homology"/>
<dbReference type="KEGG" id="spph:KFK14_04595"/>
<dbReference type="GO" id="GO:0016616">
    <property type="term" value="F:oxidoreductase activity, acting on the CH-OH group of donors, NAD or NADP as acceptor"/>
    <property type="evidence" value="ECO:0007669"/>
    <property type="project" value="TreeGrafter"/>
</dbReference>
<dbReference type="EMBL" id="CP073910">
    <property type="protein sequence ID" value="QUT06726.1"/>
    <property type="molecule type" value="Genomic_DNA"/>
</dbReference>
<dbReference type="GO" id="GO:0030497">
    <property type="term" value="P:fatty acid elongation"/>
    <property type="evidence" value="ECO:0007669"/>
    <property type="project" value="TreeGrafter"/>
</dbReference>
<comment type="similarity">
    <text evidence="1">Belongs to the short-chain dehydrogenases/reductases (SDR) family.</text>
</comment>
<dbReference type="Proteomes" id="UP000681425">
    <property type="component" value="Chromosome"/>
</dbReference>
<dbReference type="AlphaFoldDB" id="A0A975K8F8"/>
<evidence type="ECO:0000256" key="1">
    <source>
        <dbReference type="ARBA" id="ARBA00006484"/>
    </source>
</evidence>
<dbReference type="PRINTS" id="PR00081">
    <property type="entry name" value="GDHRDH"/>
</dbReference>
<dbReference type="OrthoDB" id="5457012at2"/>
<keyword evidence="4" id="KW-1185">Reference proteome</keyword>
<protein>
    <submittedName>
        <fullName evidence="3">SDR family oxidoreductase</fullName>
    </submittedName>
</protein>
<evidence type="ECO:0000313" key="3">
    <source>
        <dbReference type="EMBL" id="QUT06726.1"/>
    </source>
</evidence>
<name>A0A975K8F8_9SPHN</name>
<dbReference type="InterPro" id="IPR002347">
    <property type="entry name" value="SDR_fam"/>
</dbReference>
<evidence type="ECO:0000313" key="4">
    <source>
        <dbReference type="Proteomes" id="UP000681425"/>
    </source>
</evidence>
<dbReference type="RefSeq" id="WP_070153745.1">
    <property type="nucleotide sequence ID" value="NZ_CP073910.1"/>
</dbReference>
<dbReference type="PRINTS" id="PR00080">
    <property type="entry name" value="SDRFAMILY"/>
</dbReference>